<dbReference type="EMBL" id="JBHSWN010000001">
    <property type="protein sequence ID" value="MFC6792355.1"/>
    <property type="molecule type" value="Genomic_DNA"/>
</dbReference>
<protein>
    <submittedName>
        <fullName evidence="2">Uncharacterized protein</fullName>
    </submittedName>
</protein>
<keyword evidence="1" id="KW-0812">Transmembrane</keyword>
<proteinExistence type="predicted"/>
<dbReference type="Proteomes" id="UP001596292">
    <property type="component" value="Unassembled WGS sequence"/>
</dbReference>
<keyword evidence="1" id="KW-1133">Transmembrane helix</keyword>
<feature type="transmembrane region" description="Helical" evidence="1">
    <location>
        <begin position="15"/>
        <end position="34"/>
    </location>
</feature>
<dbReference type="RefSeq" id="WP_378974131.1">
    <property type="nucleotide sequence ID" value="NZ_JBHSWN010000001.1"/>
</dbReference>
<gene>
    <name evidence="2" type="ORF">ACFQE0_23995</name>
</gene>
<comment type="caution">
    <text evidence="2">The sequence shown here is derived from an EMBL/GenBank/DDBJ whole genome shotgun (WGS) entry which is preliminary data.</text>
</comment>
<name>A0ABW2BQA6_9HYPH</name>
<keyword evidence="3" id="KW-1185">Reference proteome</keyword>
<evidence type="ECO:0000313" key="3">
    <source>
        <dbReference type="Proteomes" id="UP001596292"/>
    </source>
</evidence>
<organism evidence="2 3">
    <name type="scientific">Methylobacterium komagatae</name>
    <dbReference type="NCBI Taxonomy" id="374425"/>
    <lineage>
        <taxon>Bacteria</taxon>
        <taxon>Pseudomonadati</taxon>
        <taxon>Pseudomonadota</taxon>
        <taxon>Alphaproteobacteria</taxon>
        <taxon>Hyphomicrobiales</taxon>
        <taxon>Methylobacteriaceae</taxon>
        <taxon>Methylobacterium</taxon>
    </lineage>
</organism>
<accession>A0ABW2BQA6</accession>
<evidence type="ECO:0000256" key="1">
    <source>
        <dbReference type="SAM" id="Phobius"/>
    </source>
</evidence>
<keyword evidence="1" id="KW-0472">Membrane</keyword>
<sequence length="90" mass="9271">MSQTSIRSNTSTERLALIGIAVVVTATVVIGALAPSSHPSSSVKVADDPTCIEWSDGCQVCSRRPEGIACSLPGIACVPSGERCLIRNDG</sequence>
<evidence type="ECO:0000313" key="2">
    <source>
        <dbReference type="EMBL" id="MFC6792355.1"/>
    </source>
</evidence>
<reference evidence="3" key="1">
    <citation type="journal article" date="2019" name="Int. J. Syst. Evol. Microbiol.">
        <title>The Global Catalogue of Microorganisms (GCM) 10K type strain sequencing project: providing services to taxonomists for standard genome sequencing and annotation.</title>
        <authorList>
            <consortium name="The Broad Institute Genomics Platform"/>
            <consortium name="The Broad Institute Genome Sequencing Center for Infectious Disease"/>
            <person name="Wu L."/>
            <person name="Ma J."/>
        </authorList>
    </citation>
    <scope>NUCLEOTIDE SEQUENCE [LARGE SCALE GENOMIC DNA]</scope>
    <source>
        <strain evidence="3">CCUG 48316</strain>
    </source>
</reference>